<sequence length="189" mass="20828">SLEDHTLALLHPWVGPHQLRVQKRIFTNTPFNPLHQLGNSDGGFLSVDCQLILKAFHLPLHLWDVQLGHDISASGLPQSTADWFCVQPVDRGWRPAFNGGYTRSEWRVAGRGVQIGAEWRRLGVYVGGAQALPCAPLWLGLDAGCAGRRLGDLPSGLTVKRGLEPETHLYANPELRCGSAEAEKRQIRA</sequence>
<proteinExistence type="predicted"/>
<accession>A0A1A7Z185</accession>
<dbReference type="AlphaFoldDB" id="A0A1A7Z185"/>
<protein>
    <submittedName>
        <fullName evidence="1">Uncharacterized protein</fullName>
    </submittedName>
</protein>
<name>A0A1A7Z185_9TELE</name>
<dbReference type="EMBL" id="HADX01013698">
    <property type="protein sequence ID" value="SBP35930.1"/>
    <property type="molecule type" value="Transcribed_RNA"/>
</dbReference>
<reference evidence="1" key="2">
    <citation type="submission" date="2016-06" db="EMBL/GenBank/DDBJ databases">
        <title>The genome of a short-lived fish provides insights into sex chromosome evolution and the genetic control of aging.</title>
        <authorList>
            <person name="Reichwald K."/>
            <person name="Felder M."/>
            <person name="Petzold A."/>
            <person name="Koch P."/>
            <person name="Groth M."/>
            <person name="Platzer M."/>
        </authorList>
    </citation>
    <scope>NUCLEOTIDE SEQUENCE</scope>
    <source>
        <tissue evidence="1">Brain</tissue>
    </source>
</reference>
<evidence type="ECO:0000313" key="1">
    <source>
        <dbReference type="EMBL" id="SBP35930.1"/>
    </source>
</evidence>
<organism evidence="1">
    <name type="scientific">Iconisemion striatum</name>
    <dbReference type="NCBI Taxonomy" id="60296"/>
    <lineage>
        <taxon>Eukaryota</taxon>
        <taxon>Metazoa</taxon>
        <taxon>Chordata</taxon>
        <taxon>Craniata</taxon>
        <taxon>Vertebrata</taxon>
        <taxon>Euteleostomi</taxon>
        <taxon>Actinopterygii</taxon>
        <taxon>Neopterygii</taxon>
        <taxon>Teleostei</taxon>
        <taxon>Neoteleostei</taxon>
        <taxon>Acanthomorphata</taxon>
        <taxon>Ovalentaria</taxon>
        <taxon>Atherinomorphae</taxon>
        <taxon>Cyprinodontiformes</taxon>
        <taxon>Nothobranchiidae</taxon>
        <taxon>Iconisemion</taxon>
    </lineage>
</organism>
<feature type="non-terminal residue" evidence="1">
    <location>
        <position position="189"/>
    </location>
</feature>
<feature type="non-terminal residue" evidence="1">
    <location>
        <position position="1"/>
    </location>
</feature>
<reference evidence="1" key="1">
    <citation type="submission" date="2016-05" db="EMBL/GenBank/DDBJ databases">
        <authorList>
            <person name="Lavstsen T."/>
            <person name="Jespersen J.S."/>
        </authorList>
    </citation>
    <scope>NUCLEOTIDE SEQUENCE</scope>
    <source>
        <tissue evidence="1">Brain</tissue>
    </source>
</reference>
<gene>
    <name evidence="1" type="primary">Nfu_g_1_007078</name>
</gene>
<dbReference type="EMBL" id="HADW01013261">
    <property type="protein sequence ID" value="SBP14661.1"/>
    <property type="molecule type" value="Transcribed_RNA"/>
</dbReference>